<accession>A0A7K4DNX0</accession>
<evidence type="ECO:0000313" key="2">
    <source>
        <dbReference type="Proteomes" id="UP000591058"/>
    </source>
</evidence>
<comment type="caution">
    <text evidence="1">The sequence shown here is derived from an EMBL/GenBank/DDBJ whole genome shotgun (WGS) entry which is preliminary data.</text>
</comment>
<dbReference type="Proteomes" id="UP000591058">
    <property type="component" value="Unassembled WGS sequence"/>
</dbReference>
<protein>
    <submittedName>
        <fullName evidence="1">Uncharacterized protein</fullName>
    </submittedName>
</protein>
<dbReference type="EMBL" id="JABBYL010000022">
    <property type="protein sequence ID" value="NMO09505.1"/>
    <property type="molecule type" value="Genomic_DNA"/>
</dbReference>
<dbReference type="AlphaFoldDB" id="A0A7K4DNX0"/>
<proteinExistence type="predicted"/>
<organism evidence="1 2">
    <name type="scientific">Methanobacterium subterraneum</name>
    <dbReference type="NCBI Taxonomy" id="59277"/>
    <lineage>
        <taxon>Archaea</taxon>
        <taxon>Methanobacteriati</taxon>
        <taxon>Methanobacteriota</taxon>
        <taxon>Methanomada group</taxon>
        <taxon>Methanobacteria</taxon>
        <taxon>Methanobacteriales</taxon>
        <taxon>Methanobacteriaceae</taxon>
        <taxon>Methanobacterium</taxon>
    </lineage>
</organism>
<evidence type="ECO:0000313" key="1">
    <source>
        <dbReference type="EMBL" id="NMO09505.1"/>
    </source>
</evidence>
<name>A0A7K4DNX0_9EURY</name>
<dbReference type="RefSeq" id="WP_169032767.1">
    <property type="nucleotide sequence ID" value="NZ_JABBYL010000022.1"/>
</dbReference>
<sequence length="45" mass="5269">MSEELNTLLKQAYYRYKDDPANSPIPLEIITEYLALEGIILERKL</sequence>
<gene>
    <name evidence="1" type="ORF">HG719_06630</name>
</gene>
<reference evidence="1 2" key="1">
    <citation type="submission" date="2020-04" db="EMBL/GenBank/DDBJ databases">
        <title>Draft genome of Methanobacterium subterraneum isolated from animal feces.</title>
        <authorList>
            <person name="Ouboter H.T."/>
            <person name="Berger S."/>
            <person name="Gungor E."/>
            <person name="Jetten M.S.M."/>
            <person name="Welte C.U."/>
        </authorList>
    </citation>
    <scope>NUCLEOTIDE SEQUENCE [LARGE SCALE GENOMIC DNA]</scope>
    <source>
        <strain evidence="1">HO_2020</strain>
    </source>
</reference>